<keyword evidence="3" id="KW-1185">Reference proteome</keyword>
<dbReference type="EMBL" id="JASSZA010000014">
    <property type="protein sequence ID" value="KAK2093644.1"/>
    <property type="molecule type" value="Genomic_DNA"/>
</dbReference>
<accession>A0ABQ9U9B2</accession>
<feature type="region of interest" description="Disordered" evidence="1">
    <location>
        <begin position="1"/>
        <end position="106"/>
    </location>
</feature>
<feature type="compositionally biased region" description="Basic and acidic residues" evidence="1">
    <location>
        <begin position="50"/>
        <end position="65"/>
    </location>
</feature>
<sequence length="149" mass="15801">MRYADSRSGPVRTWPPSSWHCPGSSAPYGCTGVPAPAACRPPPRPPRLWPQERSERCAPARREGSPSHSHPRWSLLRLRPLPLPTGPCSSRAAAPEDGERAELSPALPFPSRSLVSFGARAAACEHVPEGAGISGPRHSSSVGGPGCTW</sequence>
<evidence type="ECO:0000313" key="2">
    <source>
        <dbReference type="EMBL" id="KAK2093644.1"/>
    </source>
</evidence>
<feature type="compositionally biased region" description="Pro residues" evidence="1">
    <location>
        <begin position="39"/>
        <end position="48"/>
    </location>
</feature>
<comment type="caution">
    <text evidence="2">The sequence shown here is derived from an EMBL/GenBank/DDBJ whole genome shotgun (WGS) entry which is preliminary data.</text>
</comment>
<dbReference type="Proteomes" id="UP001266305">
    <property type="component" value="Unassembled WGS sequence"/>
</dbReference>
<gene>
    <name evidence="2" type="ORF">P7K49_027382</name>
</gene>
<proteinExistence type="predicted"/>
<feature type="region of interest" description="Disordered" evidence="1">
    <location>
        <begin position="129"/>
        <end position="149"/>
    </location>
</feature>
<protein>
    <submittedName>
        <fullName evidence="2">Uncharacterized protein</fullName>
    </submittedName>
</protein>
<evidence type="ECO:0000313" key="3">
    <source>
        <dbReference type="Proteomes" id="UP001266305"/>
    </source>
</evidence>
<name>A0ABQ9U9B2_SAGOE</name>
<organism evidence="2 3">
    <name type="scientific">Saguinus oedipus</name>
    <name type="common">Cotton-top tamarin</name>
    <name type="synonym">Oedipomidas oedipus</name>
    <dbReference type="NCBI Taxonomy" id="9490"/>
    <lineage>
        <taxon>Eukaryota</taxon>
        <taxon>Metazoa</taxon>
        <taxon>Chordata</taxon>
        <taxon>Craniata</taxon>
        <taxon>Vertebrata</taxon>
        <taxon>Euteleostomi</taxon>
        <taxon>Mammalia</taxon>
        <taxon>Eutheria</taxon>
        <taxon>Euarchontoglires</taxon>
        <taxon>Primates</taxon>
        <taxon>Haplorrhini</taxon>
        <taxon>Platyrrhini</taxon>
        <taxon>Cebidae</taxon>
        <taxon>Callitrichinae</taxon>
        <taxon>Saguinus</taxon>
    </lineage>
</organism>
<evidence type="ECO:0000256" key="1">
    <source>
        <dbReference type="SAM" id="MobiDB-lite"/>
    </source>
</evidence>
<reference evidence="2 3" key="1">
    <citation type="submission" date="2023-05" db="EMBL/GenBank/DDBJ databases">
        <title>B98-5 Cell Line De Novo Hybrid Assembly: An Optical Mapping Approach.</title>
        <authorList>
            <person name="Kananen K."/>
            <person name="Auerbach J.A."/>
            <person name="Kautto E."/>
            <person name="Blachly J.S."/>
        </authorList>
    </citation>
    <scope>NUCLEOTIDE SEQUENCE [LARGE SCALE GENOMIC DNA]</scope>
    <source>
        <strain evidence="2">B95-8</strain>
        <tissue evidence="2">Cell line</tissue>
    </source>
</reference>